<organism evidence="2 3">
    <name type="scientific">Nonomuraea salmonea</name>
    <dbReference type="NCBI Taxonomy" id="46181"/>
    <lineage>
        <taxon>Bacteria</taxon>
        <taxon>Bacillati</taxon>
        <taxon>Actinomycetota</taxon>
        <taxon>Actinomycetes</taxon>
        <taxon>Streptosporangiales</taxon>
        <taxon>Streptosporangiaceae</taxon>
        <taxon>Nonomuraea</taxon>
    </lineage>
</organism>
<dbReference type="EMBL" id="JBHMCF010000012">
    <property type="protein sequence ID" value="MFB9471319.1"/>
    <property type="molecule type" value="Genomic_DNA"/>
</dbReference>
<protein>
    <submittedName>
        <fullName evidence="2">DinB family protein</fullName>
    </submittedName>
</protein>
<proteinExistence type="predicted"/>
<feature type="domain" description="DinB-like" evidence="1">
    <location>
        <begin position="75"/>
        <end position="175"/>
    </location>
</feature>
<dbReference type="InterPro" id="IPR024775">
    <property type="entry name" value="DinB-like"/>
</dbReference>
<evidence type="ECO:0000259" key="1">
    <source>
        <dbReference type="Pfam" id="PF12867"/>
    </source>
</evidence>
<dbReference type="InterPro" id="IPR034660">
    <property type="entry name" value="DinB/YfiT-like"/>
</dbReference>
<reference evidence="2 3" key="1">
    <citation type="submission" date="2024-09" db="EMBL/GenBank/DDBJ databases">
        <authorList>
            <person name="Sun Q."/>
            <person name="Mori K."/>
        </authorList>
    </citation>
    <scope>NUCLEOTIDE SEQUENCE [LARGE SCALE GENOMIC DNA]</scope>
    <source>
        <strain evidence="2 3">JCM 3324</strain>
    </source>
</reference>
<keyword evidence="3" id="KW-1185">Reference proteome</keyword>
<dbReference type="Pfam" id="PF12867">
    <property type="entry name" value="DinB_2"/>
    <property type="match status" value="1"/>
</dbReference>
<evidence type="ECO:0000313" key="2">
    <source>
        <dbReference type="EMBL" id="MFB9471319.1"/>
    </source>
</evidence>
<dbReference type="Proteomes" id="UP001589568">
    <property type="component" value="Unassembled WGS sequence"/>
</dbReference>
<evidence type="ECO:0000313" key="3">
    <source>
        <dbReference type="Proteomes" id="UP001589568"/>
    </source>
</evidence>
<name>A0ABV5NM03_9ACTN</name>
<dbReference type="SUPFAM" id="SSF109854">
    <property type="entry name" value="DinB/YfiT-like putative metalloenzymes"/>
    <property type="match status" value="1"/>
</dbReference>
<gene>
    <name evidence="2" type="ORF">ACFFR3_17485</name>
</gene>
<dbReference type="RefSeq" id="WP_345390184.1">
    <property type="nucleotide sequence ID" value="NZ_BAAAXS010000001.1"/>
</dbReference>
<sequence>MSTTAFDWNMTLREQFTWHWTHQLRPRLEGLTDDEYFWSPVPGPWSVWPRGRSTAPIQGGTRDFTIDFAYPTPVPAPFTTIAWRLGHVIVGVLATRTASHFGGPPASYETWEYAGTAAQALDQLDREVEAWLAGVQGLGEDGLRVPVGDKEPYPESPMADLVLHIHRELIHHLSEVCLLRDLYLHTHLANDARTTEGAQR</sequence>
<comment type="caution">
    <text evidence="2">The sequence shown here is derived from an EMBL/GenBank/DDBJ whole genome shotgun (WGS) entry which is preliminary data.</text>
</comment>
<accession>A0ABV5NM03</accession>